<keyword evidence="3" id="KW-1185">Reference proteome</keyword>
<dbReference type="PANTHER" id="PTHR12558:SF13">
    <property type="entry name" value="CELL DIVISION CYCLE PROTEIN 27 HOMOLOG"/>
    <property type="match status" value="1"/>
</dbReference>
<dbReference type="SUPFAM" id="SSF48452">
    <property type="entry name" value="TPR-like"/>
    <property type="match status" value="1"/>
</dbReference>
<dbReference type="RefSeq" id="WP_191144202.1">
    <property type="nucleotide sequence ID" value="NZ_JACXAF010000007.1"/>
</dbReference>
<feature type="chain" id="PRO_5035161275" description="Tetratricopeptide repeat protein" evidence="1">
    <location>
        <begin position="16"/>
        <end position="385"/>
    </location>
</feature>
<dbReference type="PANTHER" id="PTHR12558">
    <property type="entry name" value="CELL DIVISION CYCLE 16,23,27"/>
    <property type="match status" value="1"/>
</dbReference>
<dbReference type="EMBL" id="JACXAF010000007">
    <property type="protein sequence ID" value="MBD1389095.1"/>
    <property type="molecule type" value="Genomic_DNA"/>
</dbReference>
<sequence length="385" mass="44235">MNRLFIALIALVSLAACSSTDTPPPEVQLSQLNLPPPTHQLGQDIPTRKQIFALPDEAKAVLDDKFNRHRQDEQRLMSSFRRWMTQPDGFDVVYDNKTTFTASQTFHEQAGNCLSLSILTHAFAEHLQLKAYFLEPDVPFFWEMHDSFETLGDHINVYIRSRQNLNKIWGSSGFIVDFTENDLYRYAKRYELSKDDIVGSFYHNRAAEALAADDLDLAYSFSYHALQNAPQKSKSYSLIGIVLRRMGEVELAEQAYNIGMQLDAMDPVLLNNLAFFYRTENRDYEALLMSLRLDQIKLESPFVLAREAESYYLEGSYNDALRHYNKAIRRADYIHNFYFGKARVLLALGEYEDALVALEKAQELSTTREQNARYGGKIAALNNLM</sequence>
<dbReference type="SMART" id="SM00028">
    <property type="entry name" value="TPR"/>
    <property type="match status" value="4"/>
</dbReference>
<keyword evidence="1" id="KW-0732">Signal</keyword>
<dbReference type="AlphaFoldDB" id="A0A8J6R2N7"/>
<evidence type="ECO:0008006" key="4">
    <source>
        <dbReference type="Google" id="ProtNLM"/>
    </source>
</evidence>
<dbReference type="InterPro" id="IPR019734">
    <property type="entry name" value="TPR_rpt"/>
</dbReference>
<protein>
    <recommendedName>
        <fullName evidence="4">Tetratricopeptide repeat protein</fullName>
    </recommendedName>
</protein>
<name>A0A8J6R2N7_9GAMM</name>
<evidence type="ECO:0000313" key="3">
    <source>
        <dbReference type="Proteomes" id="UP000638014"/>
    </source>
</evidence>
<gene>
    <name evidence="2" type="ORF">IC617_06605</name>
</gene>
<comment type="caution">
    <text evidence="2">The sequence shown here is derived from an EMBL/GenBank/DDBJ whole genome shotgun (WGS) entry which is preliminary data.</text>
</comment>
<organism evidence="2 3">
    <name type="scientific">Neiella litorisoli</name>
    <dbReference type="NCBI Taxonomy" id="2771431"/>
    <lineage>
        <taxon>Bacteria</taxon>
        <taxon>Pseudomonadati</taxon>
        <taxon>Pseudomonadota</taxon>
        <taxon>Gammaproteobacteria</taxon>
        <taxon>Alteromonadales</taxon>
        <taxon>Echinimonadaceae</taxon>
        <taxon>Neiella</taxon>
    </lineage>
</organism>
<evidence type="ECO:0000256" key="1">
    <source>
        <dbReference type="SAM" id="SignalP"/>
    </source>
</evidence>
<dbReference type="Proteomes" id="UP000638014">
    <property type="component" value="Unassembled WGS sequence"/>
</dbReference>
<feature type="signal peptide" evidence="1">
    <location>
        <begin position="1"/>
        <end position="15"/>
    </location>
</feature>
<accession>A0A8J6R2N7</accession>
<proteinExistence type="predicted"/>
<dbReference type="PROSITE" id="PS51257">
    <property type="entry name" value="PROKAR_LIPOPROTEIN"/>
    <property type="match status" value="1"/>
</dbReference>
<dbReference type="InterPro" id="IPR011990">
    <property type="entry name" value="TPR-like_helical_dom_sf"/>
</dbReference>
<dbReference type="Gene3D" id="1.25.40.10">
    <property type="entry name" value="Tetratricopeptide repeat domain"/>
    <property type="match status" value="2"/>
</dbReference>
<evidence type="ECO:0000313" key="2">
    <source>
        <dbReference type="EMBL" id="MBD1389095.1"/>
    </source>
</evidence>
<reference evidence="2" key="1">
    <citation type="submission" date="2020-09" db="EMBL/GenBank/DDBJ databases">
        <title>A novel bacterium of genus Neiella, isolated from South China Sea.</title>
        <authorList>
            <person name="Huang H."/>
            <person name="Mo K."/>
            <person name="Hu Y."/>
        </authorList>
    </citation>
    <scope>NUCLEOTIDE SEQUENCE</scope>
    <source>
        <strain evidence="2">HB171785</strain>
    </source>
</reference>